<feature type="domain" description="PIN" evidence="1">
    <location>
        <begin position="3"/>
        <end position="141"/>
    </location>
</feature>
<protein>
    <submittedName>
        <fullName evidence="2">VapC ribonuclease</fullName>
    </submittedName>
</protein>
<dbReference type="EMBL" id="HG518324">
    <property type="protein sequence ID" value="CDI12360.1"/>
    <property type="molecule type" value="Genomic_DNA"/>
</dbReference>
<dbReference type="Gene3D" id="3.40.50.1010">
    <property type="entry name" value="5'-nuclease"/>
    <property type="match status" value="1"/>
</dbReference>
<sequence length="143" mass="15673">MTFVDASVIVAILKEEPGYEELVKRLDRSGGKYYVSPMVRFEAVAAMVKTEIDGKKGKTVNRRELFATARSLVAEFIDLIGARDVMIDARIGEGALEAMATFGKLAGHKAQLNLGDCFSYAAAKSMRLELLYKGNDFVETDIG</sequence>
<evidence type="ECO:0000259" key="1">
    <source>
        <dbReference type="Pfam" id="PF01850"/>
    </source>
</evidence>
<keyword evidence="2" id="KW-0614">Plasmid</keyword>
<proteinExistence type="predicted"/>
<reference evidence="2 3" key="1">
    <citation type="journal article" date="2013" name="Genome Announc.">
        <title>Complete Genome Sequence of the Sesbania Symbiont and Rice Growth-Promoting Endophyte Rhizobium sp. Strain IRBG74.</title>
        <authorList>
            <person name="Crook M.B."/>
            <person name="Mitra S."/>
            <person name="Ane J.M."/>
            <person name="Sadowsky M.J."/>
            <person name="Gyaneshwar P."/>
        </authorList>
    </citation>
    <scope>NUCLEOTIDE SEQUENCE [LARGE SCALE GENOMIC DNA]</scope>
    <source>
        <strain evidence="2 3">IRBG74</strain>
        <plasmid evidence="3">IRBL74_p</plasmid>
    </source>
</reference>
<dbReference type="Proteomes" id="UP000016944">
    <property type="component" value="Plasmid IRBL74_p"/>
</dbReference>
<dbReference type="RefSeq" id="WP_022557647.1">
    <property type="nucleotide sequence ID" value="NC_022536.1"/>
</dbReference>
<dbReference type="InterPro" id="IPR002716">
    <property type="entry name" value="PIN_dom"/>
</dbReference>
<gene>
    <name evidence="2" type="ORF">BN877_p0646</name>
</gene>
<evidence type="ECO:0000313" key="2">
    <source>
        <dbReference type="EMBL" id="CDI12360.1"/>
    </source>
</evidence>
<dbReference type="CDD" id="cd09871">
    <property type="entry name" value="PIN_MtVapC28-VapC30-like"/>
    <property type="match status" value="1"/>
</dbReference>
<dbReference type="Pfam" id="PF01850">
    <property type="entry name" value="PIN"/>
    <property type="match status" value="1"/>
</dbReference>
<dbReference type="SUPFAM" id="SSF88723">
    <property type="entry name" value="PIN domain-like"/>
    <property type="match status" value="1"/>
</dbReference>
<accession>A0A1S9ENQ3</accession>
<accession>U4QFU1</accession>
<dbReference type="PATRIC" id="fig|424182.3.peg.5326"/>
<evidence type="ECO:0000313" key="3">
    <source>
        <dbReference type="Proteomes" id="UP000016944"/>
    </source>
</evidence>
<geneLocation type="plasmid" evidence="2 3">
    <name>IRBL74_p</name>
</geneLocation>
<dbReference type="KEGG" id="rir:BN877_p0646"/>
<dbReference type="AlphaFoldDB" id="U4QFU1"/>
<name>U4QFU1_9HYPH</name>
<dbReference type="InterPro" id="IPR029060">
    <property type="entry name" value="PIN-like_dom_sf"/>
</dbReference>
<organism evidence="2 3">
    <name type="scientific">Agrobacterium pusense</name>
    <dbReference type="NCBI Taxonomy" id="648995"/>
    <lineage>
        <taxon>Bacteria</taxon>
        <taxon>Pseudomonadati</taxon>
        <taxon>Pseudomonadota</taxon>
        <taxon>Alphaproteobacteria</taxon>
        <taxon>Hyphomicrobiales</taxon>
        <taxon>Rhizobiaceae</taxon>
        <taxon>Rhizobium/Agrobacterium group</taxon>
        <taxon>Agrobacterium</taxon>
    </lineage>
</organism>
<dbReference type="HOGENOM" id="CLU_144760_0_0_5"/>